<organism evidence="1 2">
    <name type="scientific">Marivirga lumbricoides</name>
    <dbReference type="NCBI Taxonomy" id="1046115"/>
    <lineage>
        <taxon>Bacteria</taxon>
        <taxon>Pseudomonadati</taxon>
        <taxon>Bacteroidota</taxon>
        <taxon>Cytophagia</taxon>
        <taxon>Cytophagales</taxon>
        <taxon>Marivirgaceae</taxon>
        <taxon>Marivirga</taxon>
    </lineage>
</organism>
<proteinExistence type="predicted"/>
<dbReference type="InterPro" id="IPR036196">
    <property type="entry name" value="Ptyr_pPase_sf"/>
</dbReference>
<dbReference type="Gene3D" id="3.40.50.2300">
    <property type="match status" value="1"/>
</dbReference>
<accession>A0ABQ1N4J1</accession>
<dbReference type="EMBL" id="BMEC01000018">
    <property type="protein sequence ID" value="GGC53639.1"/>
    <property type="molecule type" value="Genomic_DNA"/>
</dbReference>
<dbReference type="PANTHER" id="PTHR43428">
    <property type="entry name" value="ARSENATE REDUCTASE"/>
    <property type="match status" value="1"/>
</dbReference>
<sequence length="220" mass="25131">MVVVASNKNIMKSTLMLNSQLLETIGRLPFQAITQERKAVLEKLVGYVQQRINEHLPVRLNFICTHNSRRSQLAQIWAKTAAAYHNVHIESYSGGVEVTGFNDRAVEAIKKAGFRVTRKGELNPKWFIFYSDDSEPVVAFSKLYDDAINPNRDFAAIMTCSHADENCPFIPGAHLRVPVRYEDPKLFDDTPLELQKYEERSIEIATEMFYVFSQIQKTDG</sequence>
<gene>
    <name evidence="1" type="primary">arsC</name>
    <name evidence="1" type="ORF">GCM10011506_44090</name>
</gene>
<dbReference type="PANTHER" id="PTHR43428:SF1">
    <property type="entry name" value="ARSENATE REDUCTASE"/>
    <property type="match status" value="1"/>
</dbReference>
<comment type="caution">
    <text evidence="1">The sequence shown here is derived from an EMBL/GenBank/DDBJ whole genome shotgun (WGS) entry which is preliminary data.</text>
</comment>
<dbReference type="Proteomes" id="UP000636010">
    <property type="component" value="Unassembled WGS sequence"/>
</dbReference>
<name>A0ABQ1N4J1_9BACT</name>
<dbReference type="SUPFAM" id="SSF52788">
    <property type="entry name" value="Phosphotyrosine protein phosphatases I"/>
    <property type="match status" value="1"/>
</dbReference>
<protein>
    <submittedName>
        <fullName evidence="1">Arsenate reductase</fullName>
    </submittedName>
</protein>
<reference evidence="2" key="1">
    <citation type="journal article" date="2019" name="Int. J. Syst. Evol. Microbiol.">
        <title>The Global Catalogue of Microorganisms (GCM) 10K type strain sequencing project: providing services to taxonomists for standard genome sequencing and annotation.</title>
        <authorList>
            <consortium name="The Broad Institute Genomics Platform"/>
            <consortium name="The Broad Institute Genome Sequencing Center for Infectious Disease"/>
            <person name="Wu L."/>
            <person name="Ma J."/>
        </authorList>
    </citation>
    <scope>NUCLEOTIDE SEQUENCE [LARGE SCALE GENOMIC DNA]</scope>
    <source>
        <strain evidence="2">CGMCC 1.10832</strain>
    </source>
</reference>
<evidence type="ECO:0000313" key="1">
    <source>
        <dbReference type="EMBL" id="GGC53639.1"/>
    </source>
</evidence>
<keyword evidence="2" id="KW-1185">Reference proteome</keyword>
<evidence type="ECO:0000313" key="2">
    <source>
        <dbReference type="Proteomes" id="UP000636010"/>
    </source>
</evidence>